<evidence type="ECO:0000313" key="3">
    <source>
        <dbReference type="EMBL" id="MDT0350495.1"/>
    </source>
</evidence>
<dbReference type="PANTHER" id="PTHR37828">
    <property type="entry name" value="GSR2449 PROTEIN"/>
    <property type="match status" value="1"/>
</dbReference>
<reference evidence="4" key="1">
    <citation type="submission" date="2023-07" db="EMBL/GenBank/DDBJ databases">
        <title>30 novel species of actinomycetes from the DSMZ collection.</title>
        <authorList>
            <person name="Nouioui I."/>
        </authorList>
    </citation>
    <scope>NUCLEOTIDE SEQUENCE [LARGE SCALE GENOMIC DNA]</scope>
    <source>
        <strain evidence="4">DSM 45834</strain>
    </source>
</reference>
<proteinExistence type="inferred from homology"/>
<evidence type="ECO:0000313" key="4">
    <source>
        <dbReference type="Proteomes" id="UP001183202"/>
    </source>
</evidence>
<comment type="similarity">
    <text evidence="1">Belongs to the YciI family.</text>
</comment>
<comment type="caution">
    <text evidence="3">The sequence shown here is derived from an EMBL/GenBank/DDBJ whole genome shotgun (WGS) entry which is preliminary data.</text>
</comment>
<dbReference type="InterPro" id="IPR011008">
    <property type="entry name" value="Dimeric_a/b-barrel"/>
</dbReference>
<protein>
    <submittedName>
        <fullName evidence="3">YciI family protein</fullName>
    </submittedName>
</protein>
<gene>
    <name evidence="3" type="ORF">RM445_13270</name>
</gene>
<dbReference type="SUPFAM" id="SSF54909">
    <property type="entry name" value="Dimeric alpha+beta barrel"/>
    <property type="match status" value="1"/>
</dbReference>
<accession>A0ABU2N975</accession>
<dbReference type="RefSeq" id="WP_311556528.1">
    <property type="nucleotide sequence ID" value="NZ_JAVREJ010000008.1"/>
</dbReference>
<dbReference type="Gene3D" id="3.30.70.1060">
    <property type="entry name" value="Dimeric alpha+beta barrel"/>
    <property type="match status" value="1"/>
</dbReference>
<name>A0ABU2N975_9PSEU</name>
<keyword evidence="4" id="KW-1185">Reference proteome</keyword>
<dbReference type="Pfam" id="PF03795">
    <property type="entry name" value="YCII"/>
    <property type="match status" value="1"/>
</dbReference>
<dbReference type="PANTHER" id="PTHR37828:SF1">
    <property type="entry name" value="YCII-RELATED DOMAIN-CONTAINING PROTEIN"/>
    <property type="match status" value="1"/>
</dbReference>
<evidence type="ECO:0000259" key="2">
    <source>
        <dbReference type="Pfam" id="PF03795"/>
    </source>
</evidence>
<dbReference type="InterPro" id="IPR005545">
    <property type="entry name" value="YCII"/>
</dbReference>
<feature type="domain" description="YCII-related" evidence="2">
    <location>
        <begin position="4"/>
        <end position="87"/>
    </location>
</feature>
<sequence>MSLFAVIYRYVDDTATLDEHRPRHRDHLRSLHEAGHLVISGPLAEGGGPGALLIFRADAAEQVEEWLENDPFRVLELIVEREIRAWNPAFGADRLAPLPAV</sequence>
<dbReference type="Proteomes" id="UP001183202">
    <property type="component" value="Unassembled WGS sequence"/>
</dbReference>
<dbReference type="EMBL" id="JAVREJ010000008">
    <property type="protein sequence ID" value="MDT0350495.1"/>
    <property type="molecule type" value="Genomic_DNA"/>
</dbReference>
<organism evidence="3 4">
    <name type="scientific">Pseudonocardia charpentierae</name>
    <dbReference type="NCBI Taxonomy" id="3075545"/>
    <lineage>
        <taxon>Bacteria</taxon>
        <taxon>Bacillati</taxon>
        <taxon>Actinomycetota</taxon>
        <taxon>Actinomycetes</taxon>
        <taxon>Pseudonocardiales</taxon>
        <taxon>Pseudonocardiaceae</taxon>
        <taxon>Pseudonocardia</taxon>
    </lineage>
</organism>
<evidence type="ECO:0000256" key="1">
    <source>
        <dbReference type="ARBA" id="ARBA00007689"/>
    </source>
</evidence>